<name>A0A679J0M1_9HYPH</name>
<reference evidence="3" key="1">
    <citation type="submission" date="2019-12" db="EMBL/GenBank/DDBJ databases">
        <authorList>
            <person name="Cremers G."/>
        </authorList>
    </citation>
    <scope>NUCLEOTIDE SEQUENCE</scope>
    <source>
        <strain evidence="3">Mbul1</strain>
    </source>
</reference>
<dbReference type="AlphaFoldDB" id="A0A679J0M1"/>
<feature type="compositionally biased region" description="Low complexity" evidence="1">
    <location>
        <begin position="324"/>
        <end position="337"/>
    </location>
</feature>
<accession>A0A679J0M1</accession>
<evidence type="ECO:0000256" key="2">
    <source>
        <dbReference type="SAM" id="Phobius"/>
    </source>
</evidence>
<feature type="compositionally biased region" description="Basic and acidic residues" evidence="1">
    <location>
        <begin position="308"/>
        <end position="323"/>
    </location>
</feature>
<organism evidence="3">
    <name type="scientific">Methylobacterium bullatum</name>
    <dbReference type="NCBI Taxonomy" id="570505"/>
    <lineage>
        <taxon>Bacteria</taxon>
        <taxon>Pseudomonadati</taxon>
        <taxon>Pseudomonadota</taxon>
        <taxon>Alphaproteobacteria</taxon>
        <taxon>Hyphomicrobiales</taxon>
        <taxon>Methylobacteriaceae</taxon>
        <taxon>Methylobacterium</taxon>
    </lineage>
</organism>
<keyword evidence="2" id="KW-0472">Membrane</keyword>
<keyword evidence="2" id="KW-0812">Transmembrane</keyword>
<feature type="transmembrane region" description="Helical" evidence="2">
    <location>
        <begin position="89"/>
        <end position="111"/>
    </location>
</feature>
<feature type="transmembrane region" description="Helical" evidence="2">
    <location>
        <begin position="55"/>
        <end position="77"/>
    </location>
</feature>
<feature type="region of interest" description="Disordered" evidence="1">
    <location>
        <begin position="290"/>
        <end position="347"/>
    </location>
</feature>
<feature type="transmembrane region" description="Helical" evidence="2">
    <location>
        <begin position="20"/>
        <end position="43"/>
    </location>
</feature>
<proteinExistence type="predicted"/>
<gene>
    <name evidence="3" type="ORF">MBUL_00602</name>
</gene>
<evidence type="ECO:0000313" key="3">
    <source>
        <dbReference type="EMBL" id="CAA2100302.1"/>
    </source>
</evidence>
<keyword evidence="2" id="KW-1133">Transmembrane helix</keyword>
<sequence length="347" mass="36908">MAVRVPSRWRGLPLLALSRLLLLLLLLHHLLALGGLLLLLLGLHLLTLLHLLLRLHLLALGLLLLLHLHALLLAVLLDLLALHHLLLGLALLALGGLLLLHLHALVLAGLLDLKPLLLALQGIGIRAASRRLAEGLAIGVGRLSSGALGAVRLEARTGHPIMARTPLAGAVAERLIEGGTQLRPFGFGGGAGSVSTLDPFPAQGRPVGGIGVAAPRSRSGGIRRVGRIASVDGGFPVGPGLAVPRAHTVRRSADVTRRARVRDRLRLWQSLRVRPCGARVWGAHRGERAADGERSAVRRGHPAAGRGGRGEGRRRCDRRRDGRCGATGRAVAPPGRRLPLRDRRHRP</sequence>
<dbReference type="EMBL" id="LR743504">
    <property type="protein sequence ID" value="CAA2100302.1"/>
    <property type="molecule type" value="Genomic_DNA"/>
</dbReference>
<evidence type="ECO:0000256" key="1">
    <source>
        <dbReference type="SAM" id="MobiDB-lite"/>
    </source>
</evidence>
<protein>
    <submittedName>
        <fullName evidence="3">Uncharacterized protein</fullName>
    </submittedName>
</protein>